<comment type="caution">
    <text evidence="1">The sequence shown here is derived from an EMBL/GenBank/DDBJ whole genome shotgun (WGS) entry which is preliminary data.</text>
</comment>
<sequence length="253" mass="28997">MENHTGDYDSDTHNTIRIIEDELLELKKQECDLCSRLRLLQDTIVRKRTLAQNLKNSLSPVNHLPNEILLACFRYSVQSWVDENIGTDERAVSDLVFYEWAVQNSFKLPRTPAFAISQVSHRWRQLAIDIPTFWTNLVITPIFEDHLDVFQDFLCRAKDKPITVNFRSFAPPEAPRPTGYTLMEAIMPRIDMQQIHALTFLTLGNVLPFLLSQTSPGPPSPSPITFSRLIELSIFGLCDSIEDPPTLTFTWHG</sequence>
<dbReference type="EMBL" id="MU268173">
    <property type="protein sequence ID" value="KAH7905523.1"/>
    <property type="molecule type" value="Genomic_DNA"/>
</dbReference>
<name>A0ACB7ZXQ8_9AGAM</name>
<proteinExistence type="predicted"/>
<reference evidence="1" key="1">
    <citation type="journal article" date="2021" name="New Phytol.">
        <title>Evolutionary innovations through gain and loss of genes in the ectomycorrhizal Boletales.</title>
        <authorList>
            <person name="Wu G."/>
            <person name="Miyauchi S."/>
            <person name="Morin E."/>
            <person name="Kuo A."/>
            <person name="Drula E."/>
            <person name="Varga T."/>
            <person name="Kohler A."/>
            <person name="Feng B."/>
            <person name="Cao Y."/>
            <person name="Lipzen A."/>
            <person name="Daum C."/>
            <person name="Hundley H."/>
            <person name="Pangilinan J."/>
            <person name="Johnson J."/>
            <person name="Barry K."/>
            <person name="LaButti K."/>
            <person name="Ng V."/>
            <person name="Ahrendt S."/>
            <person name="Min B."/>
            <person name="Choi I.G."/>
            <person name="Park H."/>
            <person name="Plett J.M."/>
            <person name="Magnuson J."/>
            <person name="Spatafora J.W."/>
            <person name="Nagy L.G."/>
            <person name="Henrissat B."/>
            <person name="Grigoriev I.V."/>
            <person name="Yang Z.L."/>
            <person name="Xu J."/>
            <person name="Martin F.M."/>
        </authorList>
    </citation>
    <scope>NUCLEOTIDE SEQUENCE</scope>
    <source>
        <strain evidence="1">ATCC 28755</strain>
    </source>
</reference>
<gene>
    <name evidence="1" type="ORF">BJ138DRAFT_1130445</name>
</gene>
<evidence type="ECO:0000313" key="2">
    <source>
        <dbReference type="Proteomes" id="UP000790377"/>
    </source>
</evidence>
<keyword evidence="2" id="KW-1185">Reference proteome</keyword>
<evidence type="ECO:0000313" key="1">
    <source>
        <dbReference type="EMBL" id="KAH7905523.1"/>
    </source>
</evidence>
<dbReference type="Proteomes" id="UP000790377">
    <property type="component" value="Unassembled WGS sequence"/>
</dbReference>
<protein>
    <submittedName>
        <fullName evidence="1">Uncharacterized protein</fullName>
    </submittedName>
</protein>
<organism evidence="1 2">
    <name type="scientific">Hygrophoropsis aurantiaca</name>
    <dbReference type="NCBI Taxonomy" id="72124"/>
    <lineage>
        <taxon>Eukaryota</taxon>
        <taxon>Fungi</taxon>
        <taxon>Dikarya</taxon>
        <taxon>Basidiomycota</taxon>
        <taxon>Agaricomycotina</taxon>
        <taxon>Agaricomycetes</taxon>
        <taxon>Agaricomycetidae</taxon>
        <taxon>Boletales</taxon>
        <taxon>Coniophorineae</taxon>
        <taxon>Hygrophoropsidaceae</taxon>
        <taxon>Hygrophoropsis</taxon>
    </lineage>
</organism>
<accession>A0ACB7ZXQ8</accession>